<dbReference type="Proteomes" id="UP000295783">
    <property type="component" value="Unassembled WGS sequence"/>
</dbReference>
<gene>
    <name evidence="2" type="ORF">A8950_0827</name>
</gene>
<name>A0A4R6X1E2_9PROT</name>
<accession>A0A4R6X1E2</accession>
<dbReference type="RefSeq" id="WP_133612317.1">
    <property type="nucleotide sequence ID" value="NZ_SNYW01000006.1"/>
</dbReference>
<feature type="chain" id="PRO_5020543025" evidence="1">
    <location>
        <begin position="37"/>
        <end position="277"/>
    </location>
</feature>
<keyword evidence="1" id="KW-0732">Signal</keyword>
<dbReference type="Pfam" id="PF11306">
    <property type="entry name" value="DUF3108"/>
    <property type="match status" value="1"/>
</dbReference>
<sequence length="277" mass="28814">MRYFGRQFASLASGLASGLISGLAFWLSLGALPAQAAEPVTLTYTGYMAGLPVFSLTAQVKLPGEGKAAGNGAYSLNADAATSGNFRLLYPYRATMVSSGSLAEQKAAPKQFRSVAEIMGRQEAVTLTYGQGGAVAIEAVPLTRQAQDAANRGFARGTIDPASAIVAAVAKFAATASCAGTYQLFDGVRRYDLELSQGGFADLAPLAQSYYDGSATECVAQPRLLEGFAPSAMSSQFYPQSARLFLAPAVPGFPAVPVRIEAQNALGLMTLDLTGVR</sequence>
<reference evidence="2 3" key="1">
    <citation type="submission" date="2019-03" db="EMBL/GenBank/DDBJ databases">
        <title>Genomic Encyclopedia of Type Strains, Phase III (KMG-III): the genomes of soil and plant-associated and newly described type strains.</title>
        <authorList>
            <person name="Whitman W."/>
        </authorList>
    </citation>
    <scope>NUCLEOTIDE SEQUENCE [LARGE SCALE GENOMIC DNA]</scope>
    <source>
        <strain evidence="2 3">CGMCC 1.7660</strain>
    </source>
</reference>
<dbReference type="OrthoDB" id="7630100at2"/>
<evidence type="ECO:0000313" key="2">
    <source>
        <dbReference type="EMBL" id="TDQ84278.1"/>
    </source>
</evidence>
<feature type="signal peptide" evidence="1">
    <location>
        <begin position="1"/>
        <end position="36"/>
    </location>
</feature>
<dbReference type="InterPro" id="IPR021457">
    <property type="entry name" value="DUF3108"/>
</dbReference>
<proteinExistence type="predicted"/>
<evidence type="ECO:0000313" key="3">
    <source>
        <dbReference type="Proteomes" id="UP000295783"/>
    </source>
</evidence>
<dbReference type="EMBL" id="SNYW01000006">
    <property type="protein sequence ID" value="TDQ84278.1"/>
    <property type="molecule type" value="Genomic_DNA"/>
</dbReference>
<protein>
    <submittedName>
        <fullName evidence="2">Uncharacterized protein DUF3108</fullName>
    </submittedName>
</protein>
<dbReference type="AlphaFoldDB" id="A0A4R6X1E2"/>
<evidence type="ECO:0000256" key="1">
    <source>
        <dbReference type="SAM" id="SignalP"/>
    </source>
</evidence>
<keyword evidence="3" id="KW-1185">Reference proteome</keyword>
<organism evidence="2 3">
    <name type="scientific">Dongia mobilis</name>
    <dbReference type="NCBI Taxonomy" id="578943"/>
    <lineage>
        <taxon>Bacteria</taxon>
        <taxon>Pseudomonadati</taxon>
        <taxon>Pseudomonadota</taxon>
        <taxon>Alphaproteobacteria</taxon>
        <taxon>Rhodospirillales</taxon>
        <taxon>Dongiaceae</taxon>
        <taxon>Dongia</taxon>
    </lineage>
</organism>
<comment type="caution">
    <text evidence="2">The sequence shown here is derived from an EMBL/GenBank/DDBJ whole genome shotgun (WGS) entry which is preliminary data.</text>
</comment>